<dbReference type="STRING" id="1348612.A0A397G477"/>
<evidence type="ECO:0000256" key="1">
    <source>
        <dbReference type="ARBA" id="ARBA00022441"/>
    </source>
</evidence>
<keyword evidence="2" id="KW-0677">Repeat</keyword>
<evidence type="ECO:0000256" key="2">
    <source>
        <dbReference type="ARBA" id="ARBA00022737"/>
    </source>
</evidence>
<evidence type="ECO:0000313" key="6">
    <source>
        <dbReference type="Proteomes" id="UP000266861"/>
    </source>
</evidence>
<feature type="signal peptide" evidence="4">
    <location>
        <begin position="1"/>
        <end position="23"/>
    </location>
</feature>
<dbReference type="EMBL" id="PQFF01000539">
    <property type="protein sequence ID" value="RHZ45765.1"/>
    <property type="molecule type" value="Genomic_DNA"/>
</dbReference>
<dbReference type="AlphaFoldDB" id="A0A397G477"/>
<name>A0A397G477_9GLOM</name>
<reference evidence="5 6" key="1">
    <citation type="submission" date="2018-08" db="EMBL/GenBank/DDBJ databases">
        <title>Genome and evolution of the arbuscular mycorrhizal fungus Diversispora epigaea (formerly Glomus versiforme) and its bacterial endosymbionts.</title>
        <authorList>
            <person name="Sun X."/>
            <person name="Fei Z."/>
            <person name="Harrison M."/>
        </authorList>
    </citation>
    <scope>NUCLEOTIDE SEQUENCE [LARGE SCALE GENOMIC DNA]</scope>
    <source>
        <strain evidence="5 6">IT104</strain>
    </source>
</reference>
<keyword evidence="6" id="KW-1185">Reference proteome</keyword>
<evidence type="ECO:0000256" key="3">
    <source>
        <dbReference type="SAM" id="Phobius"/>
    </source>
</evidence>
<dbReference type="InterPro" id="IPR015915">
    <property type="entry name" value="Kelch-typ_b-propeller"/>
</dbReference>
<dbReference type="Gene3D" id="2.120.10.80">
    <property type="entry name" value="Kelch-type beta propeller"/>
    <property type="match status" value="2"/>
</dbReference>
<keyword evidence="4" id="KW-0732">Signal</keyword>
<dbReference type="OrthoDB" id="432528at2759"/>
<evidence type="ECO:0000256" key="4">
    <source>
        <dbReference type="SAM" id="SignalP"/>
    </source>
</evidence>
<keyword evidence="3" id="KW-1133">Transmembrane helix</keyword>
<gene>
    <name evidence="5" type="ORF">Glove_655g8</name>
</gene>
<accession>A0A397G477</accession>
<keyword evidence="1" id="KW-0880">Kelch repeat</keyword>
<proteinExistence type="predicted"/>
<protein>
    <recommendedName>
        <fullName evidence="7">Galactose oxidase</fullName>
    </recommendedName>
</protein>
<sequence length="435" mass="48755">MYPLYKLFKFIFCTLLLINSILCFEPTGRRLHNSVIIEDRLLIFNGNTNATEYTSELFYLDLSKPFDNNNLTWILIPEGILPVYTWRSTAVLSLDNSTIYLIGGYMTNKDTYDYDYSNLVYTYNYSTSTWSIPKLGGDEVPPIQDTKGVIDNSGLIYIFGGYNATDLINNSGSLFNTMNILDTVPNTWTTLSISKNVPFRCSHYTANILPNGIIVYIGGIEKVDNVVGFSLVNMNEIKLFNTNTYEWSQMNATGDEIDPRWYFSSVLTPDGYIIIFGGSTYEIIASVSPKLAILDTNKDPFEWSTQSKSELNSPPSIYGHAANLYNDYMIITFGFVIDTNSYASQVYLYNIKSKKWVTTFIPPDKKTTTTTTPSTTGAFNPIKTPTKKSSKSLAIGLGIGIGAAFLISCIFITIFIVRKRNSVIIQIPGSHRLSS</sequence>
<keyword evidence="3" id="KW-0472">Membrane</keyword>
<keyword evidence="3" id="KW-0812">Transmembrane</keyword>
<dbReference type="PANTHER" id="PTHR46093">
    <property type="entry name" value="ACYL-COA-BINDING DOMAIN-CONTAINING PROTEIN 5"/>
    <property type="match status" value="1"/>
</dbReference>
<dbReference type="Proteomes" id="UP000266861">
    <property type="component" value="Unassembled WGS sequence"/>
</dbReference>
<evidence type="ECO:0000313" key="5">
    <source>
        <dbReference type="EMBL" id="RHZ45765.1"/>
    </source>
</evidence>
<evidence type="ECO:0008006" key="7">
    <source>
        <dbReference type="Google" id="ProtNLM"/>
    </source>
</evidence>
<dbReference type="Pfam" id="PF24681">
    <property type="entry name" value="Kelch_KLHDC2_KLHL20_DRC7"/>
    <property type="match status" value="1"/>
</dbReference>
<organism evidence="5 6">
    <name type="scientific">Diversispora epigaea</name>
    <dbReference type="NCBI Taxonomy" id="1348612"/>
    <lineage>
        <taxon>Eukaryota</taxon>
        <taxon>Fungi</taxon>
        <taxon>Fungi incertae sedis</taxon>
        <taxon>Mucoromycota</taxon>
        <taxon>Glomeromycotina</taxon>
        <taxon>Glomeromycetes</taxon>
        <taxon>Diversisporales</taxon>
        <taxon>Diversisporaceae</taxon>
        <taxon>Diversispora</taxon>
    </lineage>
</organism>
<dbReference type="SUPFAM" id="SSF117281">
    <property type="entry name" value="Kelch motif"/>
    <property type="match status" value="1"/>
</dbReference>
<dbReference type="PANTHER" id="PTHR46093:SF18">
    <property type="entry name" value="FIBRONECTIN TYPE-III DOMAIN-CONTAINING PROTEIN"/>
    <property type="match status" value="1"/>
</dbReference>
<feature type="chain" id="PRO_5017204853" description="Galactose oxidase" evidence="4">
    <location>
        <begin position="24"/>
        <end position="435"/>
    </location>
</feature>
<feature type="transmembrane region" description="Helical" evidence="3">
    <location>
        <begin position="393"/>
        <end position="417"/>
    </location>
</feature>
<comment type="caution">
    <text evidence="5">The sequence shown here is derived from an EMBL/GenBank/DDBJ whole genome shotgun (WGS) entry which is preliminary data.</text>
</comment>